<feature type="compositionally biased region" description="Polar residues" evidence="1">
    <location>
        <begin position="421"/>
        <end position="457"/>
    </location>
</feature>
<feature type="region of interest" description="Disordered" evidence="1">
    <location>
        <begin position="705"/>
        <end position="736"/>
    </location>
</feature>
<evidence type="ECO:0000256" key="1">
    <source>
        <dbReference type="SAM" id="MobiDB-lite"/>
    </source>
</evidence>
<reference evidence="3" key="2">
    <citation type="journal article" date="2018" name="Nat. Commun.">
        <title>Extreme sensitivity to ultraviolet light in the fungal pathogen causing white-nose syndrome of bats.</title>
        <authorList>
            <person name="Palmer J.M."/>
            <person name="Drees K.P."/>
            <person name="Foster J.T."/>
            <person name="Lindner D.L."/>
        </authorList>
    </citation>
    <scope>NUCLEOTIDE SEQUENCE [LARGE SCALE GENOMIC DNA]</scope>
    <source>
        <strain evidence="3">UAMH 10579</strain>
    </source>
</reference>
<gene>
    <name evidence="2" type="ORF">VE01_07851</name>
</gene>
<dbReference type="AlphaFoldDB" id="A0A1B8GEF8"/>
<dbReference type="Proteomes" id="UP000091956">
    <property type="component" value="Unassembled WGS sequence"/>
</dbReference>
<evidence type="ECO:0000313" key="3">
    <source>
        <dbReference type="Proteomes" id="UP000091956"/>
    </source>
</evidence>
<dbReference type="EMBL" id="KV460245">
    <property type="protein sequence ID" value="OBT94216.2"/>
    <property type="molecule type" value="Genomic_DNA"/>
</dbReference>
<feature type="region of interest" description="Disordered" evidence="1">
    <location>
        <begin position="197"/>
        <end position="266"/>
    </location>
</feature>
<sequence length="736" mass="82753">MAPSIYSSMRQDVDSMVPSRYLPQNNPLLVCDPEPHGWARKDPIAHSDYVSMEELVTYNNFRLAKYREGQSMNSLHNLETEESTNIRTVIEAAENRKIASRRADIVRAIRGQASPRKNPYSESFTKRRNVQGLRNRATYFAKKEGWEECQRDYWLQQDAISWEQSINKALPQTPPLSLHQRSKSEESKILRVASSVYSDDSYAPSSRHGHGINNRDDLSMDVSASDSYAESADGYPNSPPSHSHTSQIHETEDSSSSPPEISDPDYQINEGLLKELKNHYLKPRNKTSHEESTSCKPATTQKVSNFLYRSNSLPVNVTPMSERQKTRLEMFRESAPANGTSQVDRLPHHVAITRPRAPVLLSPVINAEELHPADDQLTGIPNNARYQSASYPGRSSSISHQPAIRRPEIAIVTYGNDENNHGTAHTNGYQSEENGSRNFRQRTVSTGYPGDRSTSTLGGDDVDSTDQDASASEGLADSPLKKIFGDGGSFDQLKADTKPVLKSMWGSVKAKVHITKPKMDMSAFKEMFSLRSQDPNLGMVTSNFMISCDQEFQSSLYARLDLLICTVANKFLLFEHFENRITPATAARYIEKWVKLGRAQFTEFNCGQPFQALIIWECRESLQFYGDHEARVRNAALDTWLKNANSMSVLTRCNGDSAIQKHMHDSWKVLEILGGTWDDYDSLSRLHISFHDVVAGAKTRNDALGIEHDWNPPPVPPTPAMASIKSPDLSHLYRQD</sequence>
<protein>
    <submittedName>
        <fullName evidence="2">Uncharacterized protein</fullName>
    </submittedName>
</protein>
<organism evidence="2 3">
    <name type="scientific">Pseudogymnoascus verrucosus</name>
    <dbReference type="NCBI Taxonomy" id="342668"/>
    <lineage>
        <taxon>Eukaryota</taxon>
        <taxon>Fungi</taxon>
        <taxon>Dikarya</taxon>
        <taxon>Ascomycota</taxon>
        <taxon>Pezizomycotina</taxon>
        <taxon>Leotiomycetes</taxon>
        <taxon>Thelebolales</taxon>
        <taxon>Thelebolaceae</taxon>
        <taxon>Pseudogymnoascus</taxon>
    </lineage>
</organism>
<dbReference type="GeneID" id="28841237"/>
<dbReference type="RefSeq" id="XP_018127949.2">
    <property type="nucleotide sequence ID" value="XM_018277283.2"/>
</dbReference>
<feature type="region of interest" description="Disordered" evidence="1">
    <location>
        <begin position="375"/>
        <end position="401"/>
    </location>
</feature>
<feature type="compositionally biased region" description="Polar residues" evidence="1">
    <location>
        <begin position="379"/>
        <end position="400"/>
    </location>
</feature>
<keyword evidence="3" id="KW-1185">Reference proteome</keyword>
<name>A0A1B8GEF8_9PEZI</name>
<proteinExistence type="predicted"/>
<accession>A0A1B8GEF8</accession>
<reference evidence="2 3" key="1">
    <citation type="submission" date="2016-03" db="EMBL/GenBank/DDBJ databases">
        <title>Comparative genomics of Pseudogymnoascus destructans, the fungus causing white-nose syndrome of bats.</title>
        <authorList>
            <person name="Palmer J.M."/>
            <person name="Drees K.P."/>
            <person name="Foster J.T."/>
            <person name="Lindner D.L."/>
        </authorList>
    </citation>
    <scope>NUCLEOTIDE SEQUENCE [LARGE SCALE GENOMIC DNA]</scope>
    <source>
        <strain evidence="2 3">UAMH 10579</strain>
    </source>
</reference>
<feature type="region of interest" description="Disordered" evidence="1">
    <location>
        <begin position="416"/>
        <end position="476"/>
    </location>
</feature>
<evidence type="ECO:0000313" key="2">
    <source>
        <dbReference type="EMBL" id="OBT94216.2"/>
    </source>
</evidence>